<evidence type="ECO:0000313" key="2">
    <source>
        <dbReference type="EMBL" id="KAL3082141.1"/>
    </source>
</evidence>
<evidence type="ECO:0000313" key="3">
    <source>
        <dbReference type="Proteomes" id="UP001620626"/>
    </source>
</evidence>
<dbReference type="Proteomes" id="UP001620626">
    <property type="component" value="Unassembled WGS sequence"/>
</dbReference>
<proteinExistence type="predicted"/>
<keyword evidence="3" id="KW-1185">Reference proteome</keyword>
<feature type="region of interest" description="Disordered" evidence="1">
    <location>
        <begin position="176"/>
        <end position="204"/>
    </location>
</feature>
<reference evidence="2 3" key="1">
    <citation type="submission" date="2024-10" db="EMBL/GenBank/DDBJ databases">
        <authorList>
            <person name="Kim D."/>
        </authorList>
    </citation>
    <scope>NUCLEOTIDE SEQUENCE [LARGE SCALE GENOMIC DNA]</scope>
    <source>
        <strain evidence="2">BH-2024</strain>
    </source>
</reference>
<organism evidence="2 3">
    <name type="scientific">Heterodera trifolii</name>
    <dbReference type="NCBI Taxonomy" id="157864"/>
    <lineage>
        <taxon>Eukaryota</taxon>
        <taxon>Metazoa</taxon>
        <taxon>Ecdysozoa</taxon>
        <taxon>Nematoda</taxon>
        <taxon>Chromadorea</taxon>
        <taxon>Rhabditida</taxon>
        <taxon>Tylenchina</taxon>
        <taxon>Tylenchomorpha</taxon>
        <taxon>Tylenchoidea</taxon>
        <taxon>Heteroderidae</taxon>
        <taxon>Heteroderinae</taxon>
        <taxon>Heterodera</taxon>
    </lineage>
</organism>
<feature type="region of interest" description="Disordered" evidence="1">
    <location>
        <begin position="1"/>
        <end position="90"/>
    </location>
</feature>
<name>A0ABD2ISD3_9BILA</name>
<evidence type="ECO:0000256" key="1">
    <source>
        <dbReference type="SAM" id="MobiDB-lite"/>
    </source>
</evidence>
<gene>
    <name evidence="2" type="ORF">niasHT_037031</name>
</gene>
<feature type="compositionally biased region" description="Low complexity" evidence="1">
    <location>
        <begin position="42"/>
        <end position="52"/>
    </location>
</feature>
<protein>
    <submittedName>
        <fullName evidence="2">Uncharacterized protein</fullName>
    </submittedName>
</protein>
<dbReference type="EMBL" id="JBICBT010001120">
    <property type="protein sequence ID" value="KAL3082141.1"/>
    <property type="molecule type" value="Genomic_DNA"/>
</dbReference>
<comment type="caution">
    <text evidence="2">The sequence shown here is derived from an EMBL/GenBank/DDBJ whole genome shotgun (WGS) entry which is preliminary data.</text>
</comment>
<sequence length="215" mass="24274">MRGKGRRIFALRPSAPPPNGERTTTQRRRPKLNGGDVEEQWTGAGQRTTAGRTGEGGESAPPPTRGSGRNMEGRGGNLKEGAEGAWGAMSTPKRNNILTYEGQPNHRPPTIGVIREFSKHCLAHQPRGKSANFAGRGQSTRCPRRPRLFVFVRCFCPQSQILDPNFMLLPRQQISNRSGGREQRKHLKEAQQKQQAQQLRRQREKAPRLKWWRII</sequence>
<accession>A0ABD2ISD3</accession>
<dbReference type="AlphaFoldDB" id="A0ABD2ISD3"/>